<dbReference type="InterPro" id="IPR036890">
    <property type="entry name" value="HATPase_C_sf"/>
</dbReference>
<evidence type="ECO:0000256" key="3">
    <source>
        <dbReference type="ARBA" id="ARBA00022553"/>
    </source>
</evidence>
<dbReference type="PANTHER" id="PTHR43047">
    <property type="entry name" value="TWO-COMPONENT HISTIDINE PROTEIN KINASE"/>
    <property type="match status" value="1"/>
</dbReference>
<keyword evidence="5 9" id="KW-0418">Kinase</keyword>
<evidence type="ECO:0000313" key="10">
    <source>
        <dbReference type="Proteomes" id="UP000183900"/>
    </source>
</evidence>
<dbReference type="Pfam" id="PF00512">
    <property type="entry name" value="HisKA"/>
    <property type="match status" value="1"/>
</dbReference>
<dbReference type="EMBL" id="CYHE01000002">
    <property type="protein sequence ID" value="CUA93896.1"/>
    <property type="molecule type" value="Genomic_DNA"/>
</dbReference>
<dbReference type="PROSITE" id="PS50109">
    <property type="entry name" value="HIS_KIN"/>
    <property type="match status" value="1"/>
</dbReference>
<dbReference type="EC" id="2.7.13.3" evidence="2"/>
<proteinExistence type="predicted"/>
<reference evidence="10" key="1">
    <citation type="submission" date="2015-08" db="EMBL/GenBank/DDBJ databases">
        <authorList>
            <person name="Varghese N."/>
        </authorList>
    </citation>
    <scope>NUCLEOTIDE SEQUENCE [LARGE SCALE GENOMIC DNA]</scope>
    <source>
        <strain evidence="10">DSM 23407</strain>
    </source>
</reference>
<dbReference type="InterPro" id="IPR011006">
    <property type="entry name" value="CheY-like_superfamily"/>
</dbReference>
<evidence type="ECO:0000256" key="4">
    <source>
        <dbReference type="ARBA" id="ARBA00022679"/>
    </source>
</evidence>
<dbReference type="GO" id="GO:0009927">
    <property type="term" value="F:histidine phosphotransfer kinase activity"/>
    <property type="evidence" value="ECO:0007669"/>
    <property type="project" value="TreeGrafter"/>
</dbReference>
<evidence type="ECO:0000256" key="2">
    <source>
        <dbReference type="ARBA" id="ARBA00012438"/>
    </source>
</evidence>
<dbReference type="SMART" id="SM00387">
    <property type="entry name" value="HATPase_c"/>
    <property type="match status" value="1"/>
</dbReference>
<dbReference type="SUPFAM" id="SSF52172">
    <property type="entry name" value="CheY-like"/>
    <property type="match status" value="1"/>
</dbReference>
<evidence type="ECO:0000259" key="8">
    <source>
        <dbReference type="PROSITE" id="PS50110"/>
    </source>
</evidence>
<evidence type="ECO:0000259" key="7">
    <source>
        <dbReference type="PROSITE" id="PS50109"/>
    </source>
</evidence>
<evidence type="ECO:0000256" key="5">
    <source>
        <dbReference type="ARBA" id="ARBA00022777"/>
    </source>
</evidence>
<dbReference type="InterPro" id="IPR005467">
    <property type="entry name" value="His_kinase_dom"/>
</dbReference>
<organism evidence="9 10">
    <name type="scientific">Pannonibacter indicus</name>
    <dbReference type="NCBI Taxonomy" id="466044"/>
    <lineage>
        <taxon>Bacteria</taxon>
        <taxon>Pseudomonadati</taxon>
        <taxon>Pseudomonadota</taxon>
        <taxon>Alphaproteobacteria</taxon>
        <taxon>Hyphomicrobiales</taxon>
        <taxon>Stappiaceae</taxon>
        <taxon>Pannonibacter</taxon>
    </lineage>
</organism>
<dbReference type="InterPro" id="IPR003594">
    <property type="entry name" value="HATPase_dom"/>
</dbReference>
<keyword evidence="4" id="KW-0808">Transferase</keyword>
<dbReference type="OrthoDB" id="9801651at2"/>
<keyword evidence="3 6" id="KW-0597">Phosphoprotein</keyword>
<evidence type="ECO:0000313" key="9">
    <source>
        <dbReference type="EMBL" id="CUA93896.1"/>
    </source>
</evidence>
<dbReference type="SUPFAM" id="SSF47384">
    <property type="entry name" value="Homodimeric domain of signal transducing histidine kinase"/>
    <property type="match status" value="1"/>
</dbReference>
<dbReference type="SMART" id="SM00388">
    <property type="entry name" value="HisKA"/>
    <property type="match status" value="1"/>
</dbReference>
<dbReference type="Gene3D" id="3.40.50.2300">
    <property type="match status" value="1"/>
</dbReference>
<gene>
    <name evidence="9" type="ORF">Ga0061067_102557</name>
</gene>
<protein>
    <recommendedName>
        <fullName evidence="2">histidine kinase</fullName>
        <ecNumber evidence="2">2.7.13.3</ecNumber>
    </recommendedName>
</protein>
<dbReference type="AlphaFoldDB" id="A0A0K6HSS4"/>
<accession>A0A0K6HSS4</accession>
<dbReference type="InterPro" id="IPR004358">
    <property type="entry name" value="Sig_transdc_His_kin-like_C"/>
</dbReference>
<dbReference type="GO" id="GO:0005886">
    <property type="term" value="C:plasma membrane"/>
    <property type="evidence" value="ECO:0007669"/>
    <property type="project" value="TreeGrafter"/>
</dbReference>
<dbReference type="CDD" id="cd00082">
    <property type="entry name" value="HisKA"/>
    <property type="match status" value="1"/>
</dbReference>
<sequence length="381" mass="40001">MTGKEKGSPESQRLALMAHDLRTPLNAMRLTAELIGMEPLSPLQQVRLATLISAIDGLADMTAAVLNEGRAAAGLTPLPKAAREQADTPDAGRLLLEIAGLFEPLAKAKGLALAVNVPEAPLFCPPEVQMALRRAAMVLIDNAIRYTPRGQVRAVLREEAGTLLLEITDTGPGIGVMERRRLFRPFTRGTAGRAGDGSSSGLGLWGAAEVVKAAGGRLDLDDAPGGGCRFSVHLPLPGGSRAPEGGTAQPGPHVLIVDDNETNRRLLAALLESFAMTSDAAGTGQQAVNMAAATAYDGVLLDLHMPGMDGIETAAALRLGPDGARLPLIAVTAALESVGDRKLRQAGFDDVLPKPISPSQLYQTLNLARTRHKLRLEERTG</sequence>
<keyword evidence="10" id="KW-1185">Reference proteome</keyword>
<dbReference type="CDD" id="cd17546">
    <property type="entry name" value="REC_hyHK_CKI1_RcsC-like"/>
    <property type="match status" value="1"/>
</dbReference>
<evidence type="ECO:0000256" key="1">
    <source>
        <dbReference type="ARBA" id="ARBA00000085"/>
    </source>
</evidence>
<dbReference type="InterPro" id="IPR001789">
    <property type="entry name" value="Sig_transdc_resp-reg_receiver"/>
</dbReference>
<feature type="domain" description="Histidine kinase" evidence="7">
    <location>
        <begin position="16"/>
        <end position="238"/>
    </location>
</feature>
<dbReference type="SMART" id="SM00448">
    <property type="entry name" value="REC"/>
    <property type="match status" value="1"/>
</dbReference>
<dbReference type="PROSITE" id="PS50110">
    <property type="entry name" value="RESPONSE_REGULATORY"/>
    <property type="match status" value="1"/>
</dbReference>
<dbReference type="RefSeq" id="WP_055454780.1">
    <property type="nucleotide sequence ID" value="NZ_CYHE01000002.1"/>
</dbReference>
<dbReference type="Proteomes" id="UP000183900">
    <property type="component" value="Unassembled WGS sequence"/>
</dbReference>
<feature type="modified residue" description="4-aspartylphosphate" evidence="6">
    <location>
        <position position="302"/>
    </location>
</feature>
<evidence type="ECO:0000256" key="6">
    <source>
        <dbReference type="PROSITE-ProRule" id="PRU00169"/>
    </source>
</evidence>
<dbReference type="Gene3D" id="1.10.287.130">
    <property type="match status" value="1"/>
</dbReference>
<dbReference type="Gene3D" id="3.30.565.10">
    <property type="entry name" value="Histidine kinase-like ATPase, C-terminal domain"/>
    <property type="match status" value="1"/>
</dbReference>
<dbReference type="InterPro" id="IPR003661">
    <property type="entry name" value="HisK_dim/P_dom"/>
</dbReference>
<name>A0A0K6HSS4_9HYPH</name>
<dbReference type="GO" id="GO:0000155">
    <property type="term" value="F:phosphorelay sensor kinase activity"/>
    <property type="evidence" value="ECO:0007669"/>
    <property type="project" value="InterPro"/>
</dbReference>
<comment type="catalytic activity">
    <reaction evidence="1">
        <text>ATP + protein L-histidine = ADP + protein N-phospho-L-histidine.</text>
        <dbReference type="EC" id="2.7.13.3"/>
    </reaction>
</comment>
<dbReference type="Pfam" id="PF02518">
    <property type="entry name" value="HATPase_c"/>
    <property type="match status" value="1"/>
</dbReference>
<dbReference type="SUPFAM" id="SSF55874">
    <property type="entry name" value="ATPase domain of HSP90 chaperone/DNA topoisomerase II/histidine kinase"/>
    <property type="match status" value="1"/>
</dbReference>
<dbReference type="PANTHER" id="PTHR43047:SF72">
    <property type="entry name" value="OSMOSENSING HISTIDINE PROTEIN KINASE SLN1"/>
    <property type="match status" value="1"/>
</dbReference>
<dbReference type="PRINTS" id="PR00344">
    <property type="entry name" value="BCTRLSENSOR"/>
</dbReference>
<dbReference type="InterPro" id="IPR036097">
    <property type="entry name" value="HisK_dim/P_sf"/>
</dbReference>
<feature type="domain" description="Response regulatory" evidence="8">
    <location>
        <begin position="253"/>
        <end position="369"/>
    </location>
</feature>
<dbReference type="Pfam" id="PF00072">
    <property type="entry name" value="Response_reg"/>
    <property type="match status" value="1"/>
</dbReference>